<accession>V6T9B4</accession>
<protein>
    <submittedName>
        <fullName evidence="1">Uncharacterized protein</fullName>
    </submittedName>
</protein>
<organism evidence="1 2">
    <name type="scientific">Giardia intestinalis</name>
    <name type="common">Giardia lamblia</name>
    <dbReference type="NCBI Taxonomy" id="5741"/>
    <lineage>
        <taxon>Eukaryota</taxon>
        <taxon>Metamonada</taxon>
        <taxon>Diplomonadida</taxon>
        <taxon>Hexamitidae</taxon>
        <taxon>Giardiinae</taxon>
        <taxon>Giardia</taxon>
    </lineage>
</organism>
<reference evidence="2" key="1">
    <citation type="submission" date="2012-02" db="EMBL/GenBank/DDBJ databases">
        <title>Genome sequencing of Giardia lamblia Genotypes A2 and B isolates (DH and GS) and comparative analysis with the genomes of Genotypes A1 and E (WB and Pig).</title>
        <authorList>
            <person name="Adam R."/>
            <person name="Dahlstrom E."/>
            <person name="Martens C."/>
            <person name="Bruno D."/>
            <person name="Barbian K."/>
            <person name="Porcella S.F."/>
            <person name="Nash T."/>
        </authorList>
    </citation>
    <scope>NUCLEOTIDE SEQUENCE</scope>
    <source>
        <strain evidence="2">DH</strain>
    </source>
</reference>
<comment type="caution">
    <text evidence="1">The sequence shown here is derived from an EMBL/GenBank/DDBJ whole genome shotgun (WGS) entry which is preliminary data.</text>
</comment>
<gene>
    <name evidence="1" type="ORF">DHA2_153018</name>
</gene>
<evidence type="ECO:0000313" key="1">
    <source>
        <dbReference type="EMBL" id="ESU35329.1"/>
    </source>
</evidence>
<proteinExistence type="predicted"/>
<dbReference type="VEuPathDB" id="GiardiaDB:DHA2_153018"/>
<evidence type="ECO:0000313" key="2">
    <source>
        <dbReference type="Proteomes" id="UP000018320"/>
    </source>
</evidence>
<dbReference type="EMBL" id="AHGT01000087">
    <property type="protein sequence ID" value="ESU35329.1"/>
    <property type="molecule type" value="Genomic_DNA"/>
</dbReference>
<name>V6T9B4_GIAIN</name>
<dbReference type="AlphaFoldDB" id="V6T9B4"/>
<sequence length="119" mass="12912">VVDEARVAVSFSTKSPDLLSSAIRVISQRRCAAGALACGRCPQISRVNSRSIFGDVRRRGLVVYQYKDHSDGREELSAFLGCSKGVCLDWVCVSVHSGFGSSYRHTVQLGAPLLILPSR</sequence>
<reference evidence="1 2" key="2">
    <citation type="journal article" date="2013" name="Genome Biol. Evol.">
        <title>Genome sequencing of Giardia lamblia genotypes A2 and B isolates (DH and GS) and comparative analysis with the genomes of genotypes A1 and E (WB and Pig).</title>
        <authorList>
            <person name="Adam R.D."/>
            <person name="Dahlstrom E.W."/>
            <person name="Martens C.A."/>
            <person name="Bruno D.P."/>
            <person name="Barbian K.D."/>
            <person name="Ricklefs S.M."/>
            <person name="Hernandez M.M."/>
            <person name="Narla N.P."/>
            <person name="Patel R.B."/>
            <person name="Porcella S.F."/>
            <person name="Nash T.E."/>
        </authorList>
    </citation>
    <scope>NUCLEOTIDE SEQUENCE [LARGE SCALE GENOMIC DNA]</scope>
    <source>
        <strain evidence="1 2">DH</strain>
    </source>
</reference>
<dbReference type="Proteomes" id="UP000018320">
    <property type="component" value="Unassembled WGS sequence"/>
</dbReference>
<feature type="non-terminal residue" evidence="1">
    <location>
        <position position="1"/>
    </location>
</feature>